<dbReference type="SUPFAM" id="SSF55729">
    <property type="entry name" value="Acyl-CoA N-acyltransferases (Nat)"/>
    <property type="match status" value="1"/>
</dbReference>
<dbReference type="KEGG" id="ppsr:I6J18_22795"/>
<evidence type="ECO:0000259" key="1">
    <source>
        <dbReference type="PROSITE" id="PS51186"/>
    </source>
</evidence>
<accession>A0A974S084</accession>
<sequence>MKFIPIDISKHKEYIIPFRRDSFFVSFGTDKDFGYEKKYLDWLQQQSAKNPKGFILVVENEEPIGQLELTFKEYEGREIGYINLYYLIPEKRGMGLGSLLHDYAINFFKDNYVSEYHLRVSPSNEHAIVFYRKNGMKQIKSEMDGKVLRMSGII</sequence>
<evidence type="ECO:0000313" key="2">
    <source>
        <dbReference type="EMBL" id="QQT00357.1"/>
    </source>
</evidence>
<dbReference type="Proteomes" id="UP000595254">
    <property type="component" value="Chromosome"/>
</dbReference>
<dbReference type="GO" id="GO:0016747">
    <property type="term" value="F:acyltransferase activity, transferring groups other than amino-acyl groups"/>
    <property type="evidence" value="ECO:0007669"/>
    <property type="project" value="InterPro"/>
</dbReference>
<dbReference type="RefSeq" id="WP_040376110.1">
    <property type="nucleotide sequence ID" value="NZ_CP068053.1"/>
</dbReference>
<evidence type="ECO:0000313" key="3">
    <source>
        <dbReference type="Proteomes" id="UP000595254"/>
    </source>
</evidence>
<reference evidence="2 3" key="1">
    <citation type="submission" date="2021-01" db="EMBL/GenBank/DDBJ databases">
        <title>FDA dAtabase for Regulatory Grade micrObial Sequences (FDA-ARGOS): Supporting development and validation of Infectious Disease Dx tests.</title>
        <authorList>
            <person name="Nelson B."/>
            <person name="Plummer A."/>
            <person name="Tallon L."/>
            <person name="Sadzewicz L."/>
            <person name="Zhao X."/>
            <person name="Boylan J."/>
            <person name="Ott S."/>
            <person name="Bowen H."/>
            <person name="Vavikolanu K."/>
            <person name="Mehta A."/>
            <person name="Aluvathingal J."/>
            <person name="Nadendla S."/>
            <person name="Myers T."/>
            <person name="Yan Y."/>
            <person name="Sichtig H."/>
        </authorList>
    </citation>
    <scope>NUCLEOTIDE SEQUENCE [LARGE SCALE GENOMIC DNA]</scope>
    <source>
        <strain evidence="2 3">FDAARGOS_1161</strain>
    </source>
</reference>
<feature type="domain" description="N-acetyltransferase" evidence="1">
    <location>
        <begin position="6"/>
        <end position="154"/>
    </location>
</feature>
<organism evidence="2 3">
    <name type="scientific">Peribacillus psychrosaccharolyticus</name>
    <name type="common">Bacillus psychrosaccharolyticus</name>
    <dbReference type="NCBI Taxonomy" id="1407"/>
    <lineage>
        <taxon>Bacteria</taxon>
        <taxon>Bacillati</taxon>
        <taxon>Bacillota</taxon>
        <taxon>Bacilli</taxon>
        <taxon>Bacillales</taxon>
        <taxon>Bacillaceae</taxon>
        <taxon>Peribacillus</taxon>
    </lineage>
</organism>
<dbReference type="Gene3D" id="3.40.630.30">
    <property type="match status" value="1"/>
</dbReference>
<protein>
    <submittedName>
        <fullName evidence="2">GNAT family N-acetyltransferase</fullName>
    </submittedName>
</protein>
<dbReference type="InterPro" id="IPR016181">
    <property type="entry name" value="Acyl_CoA_acyltransferase"/>
</dbReference>
<name>A0A974S084_PERPY</name>
<keyword evidence="3" id="KW-1185">Reference proteome</keyword>
<dbReference type="Pfam" id="PF00583">
    <property type="entry name" value="Acetyltransf_1"/>
    <property type="match status" value="1"/>
</dbReference>
<proteinExistence type="predicted"/>
<dbReference type="InterPro" id="IPR000182">
    <property type="entry name" value="GNAT_dom"/>
</dbReference>
<gene>
    <name evidence="2" type="ORF">I6J18_22795</name>
</gene>
<dbReference type="PROSITE" id="PS51186">
    <property type="entry name" value="GNAT"/>
    <property type="match status" value="1"/>
</dbReference>
<dbReference type="AlphaFoldDB" id="A0A974S084"/>
<dbReference type="CDD" id="cd04301">
    <property type="entry name" value="NAT_SF"/>
    <property type="match status" value="1"/>
</dbReference>
<dbReference type="EMBL" id="CP068053">
    <property type="protein sequence ID" value="QQT00357.1"/>
    <property type="molecule type" value="Genomic_DNA"/>
</dbReference>